<organism evidence="1 2">
    <name type="scientific">Caligus rogercresseyi</name>
    <name type="common">Sea louse</name>
    <dbReference type="NCBI Taxonomy" id="217165"/>
    <lineage>
        <taxon>Eukaryota</taxon>
        <taxon>Metazoa</taxon>
        <taxon>Ecdysozoa</taxon>
        <taxon>Arthropoda</taxon>
        <taxon>Crustacea</taxon>
        <taxon>Multicrustacea</taxon>
        <taxon>Hexanauplia</taxon>
        <taxon>Copepoda</taxon>
        <taxon>Siphonostomatoida</taxon>
        <taxon>Caligidae</taxon>
        <taxon>Caligus</taxon>
    </lineage>
</organism>
<dbReference type="EMBL" id="CP045895">
    <property type="protein sequence ID" value="QQP48950.1"/>
    <property type="molecule type" value="Genomic_DNA"/>
</dbReference>
<keyword evidence="2" id="KW-1185">Reference proteome</keyword>
<name>A0A7T8HFK9_CALRO</name>
<accession>A0A7T8HFK9</accession>
<evidence type="ECO:0000313" key="1">
    <source>
        <dbReference type="EMBL" id="QQP48950.1"/>
    </source>
</evidence>
<sequence>MRDSNNASRRKGIRLKFIHAEFPRTHLICCLFQSQVILRGTGSQYLQPKSVEWFIMEVFFLPELGSA</sequence>
<gene>
    <name evidence="1" type="ORF">FKW44_009433</name>
</gene>
<reference evidence="2" key="1">
    <citation type="submission" date="2021-01" db="EMBL/GenBank/DDBJ databases">
        <title>Caligus Genome Assembly.</title>
        <authorList>
            <person name="Gallardo-Escarate C."/>
        </authorList>
    </citation>
    <scope>NUCLEOTIDE SEQUENCE [LARGE SCALE GENOMIC DNA]</scope>
</reference>
<dbReference type="Proteomes" id="UP000595437">
    <property type="component" value="Chromosome 6"/>
</dbReference>
<proteinExistence type="predicted"/>
<protein>
    <submittedName>
        <fullName evidence="1">Uncharacterized protein</fullName>
    </submittedName>
</protein>
<evidence type="ECO:0000313" key="2">
    <source>
        <dbReference type="Proteomes" id="UP000595437"/>
    </source>
</evidence>
<dbReference type="AlphaFoldDB" id="A0A7T8HFK9"/>